<dbReference type="Proteomes" id="UP000053615">
    <property type="component" value="Unassembled WGS sequence"/>
</dbReference>
<feature type="non-terminal residue" evidence="1">
    <location>
        <position position="49"/>
    </location>
</feature>
<evidence type="ECO:0000313" key="2">
    <source>
        <dbReference type="Proteomes" id="UP000053615"/>
    </source>
</evidence>
<reference evidence="1 2" key="1">
    <citation type="submission" date="2014-04" db="EMBL/GenBank/DDBJ databases">
        <title>Genome evolution of avian class.</title>
        <authorList>
            <person name="Zhang G."/>
            <person name="Li C."/>
        </authorList>
    </citation>
    <scope>NUCLEOTIDE SEQUENCE [LARGE SCALE GENOMIC DNA]</scope>
    <source>
        <strain evidence="1">BGI_N325</strain>
    </source>
</reference>
<name>A0A091K8L1_COLST</name>
<protein>
    <submittedName>
        <fullName evidence="1">Uncharacterized protein</fullName>
    </submittedName>
</protein>
<organism evidence="1 2">
    <name type="scientific">Colius striatus</name>
    <name type="common">Speckled mousebird</name>
    <dbReference type="NCBI Taxonomy" id="57412"/>
    <lineage>
        <taxon>Eukaryota</taxon>
        <taxon>Metazoa</taxon>
        <taxon>Chordata</taxon>
        <taxon>Craniata</taxon>
        <taxon>Vertebrata</taxon>
        <taxon>Euteleostomi</taxon>
        <taxon>Archelosauria</taxon>
        <taxon>Archosauria</taxon>
        <taxon>Dinosauria</taxon>
        <taxon>Saurischia</taxon>
        <taxon>Theropoda</taxon>
        <taxon>Coelurosauria</taxon>
        <taxon>Aves</taxon>
        <taxon>Neognathae</taxon>
        <taxon>Neoaves</taxon>
        <taxon>Telluraves</taxon>
        <taxon>Coraciimorphae</taxon>
        <taxon>Coliiformes</taxon>
        <taxon>Coliidae</taxon>
        <taxon>Colius</taxon>
    </lineage>
</organism>
<gene>
    <name evidence="1" type="ORF">N325_05311</name>
</gene>
<feature type="non-terminal residue" evidence="1">
    <location>
        <position position="1"/>
    </location>
</feature>
<evidence type="ECO:0000313" key="1">
    <source>
        <dbReference type="EMBL" id="KFP32646.1"/>
    </source>
</evidence>
<accession>A0A091K8L1</accession>
<dbReference type="AlphaFoldDB" id="A0A091K8L1"/>
<proteinExistence type="predicted"/>
<sequence>ILVQAQREGREDFEGMCCMNLSDHTQSHKSILDLKDLTKQLKVSDWNPF</sequence>
<dbReference type="Gene3D" id="1.10.287.210">
    <property type="match status" value="1"/>
</dbReference>
<dbReference type="EMBL" id="KK547067">
    <property type="protein sequence ID" value="KFP32646.1"/>
    <property type="molecule type" value="Genomic_DNA"/>
</dbReference>
<keyword evidence="2" id="KW-1185">Reference proteome</keyword>